<protein>
    <submittedName>
        <fullName evidence="1">Uncharacterized protein</fullName>
    </submittedName>
</protein>
<sequence length="135" mass="15346">MVLIRVQRLQTFAFLANSFGLRLLAFLTAHPESEFLPAPLPMRATLPCWIKLTSNETVEDEQFRILPNINYMIPNSLNIMSPPFSPKFRIVAMANVLQTKGHRLTVDAERGKPVFFCRSGIIAHIALFNGDDRFD</sequence>
<dbReference type="RefSeq" id="WP_331388658.1">
    <property type="nucleotide sequence ID" value="NZ_JAZKKV010000001.1"/>
</dbReference>
<proteinExistence type="predicted"/>
<keyword evidence="2" id="KW-1185">Reference proteome</keyword>
<evidence type="ECO:0000313" key="1">
    <source>
        <dbReference type="EMBL" id="MEE9655936.1"/>
    </source>
</evidence>
<name>A0AB35X8U1_9ENTR</name>
<comment type="caution">
    <text evidence="1">The sequence shown here is derived from an EMBL/GenBank/DDBJ whole genome shotgun (WGS) entry which is preliminary data.</text>
</comment>
<gene>
    <name evidence="1" type="ORF">V4836_17715</name>
</gene>
<dbReference type="Proteomes" id="UP001331691">
    <property type="component" value="Unassembled WGS sequence"/>
</dbReference>
<dbReference type="AlphaFoldDB" id="A0AB35X8U1"/>
<evidence type="ECO:0000313" key="2">
    <source>
        <dbReference type="Proteomes" id="UP001331691"/>
    </source>
</evidence>
<dbReference type="EMBL" id="JAZKKV010000001">
    <property type="protein sequence ID" value="MEE9655936.1"/>
    <property type="molecule type" value="Genomic_DNA"/>
</dbReference>
<organism evidence="1 2">
    <name type="scientific">Kluyvera ascorbata</name>
    <dbReference type="NCBI Taxonomy" id="51288"/>
    <lineage>
        <taxon>Bacteria</taxon>
        <taxon>Pseudomonadati</taxon>
        <taxon>Pseudomonadota</taxon>
        <taxon>Gammaproteobacteria</taxon>
        <taxon>Enterobacterales</taxon>
        <taxon>Enterobacteriaceae</taxon>
        <taxon>Kluyvera</taxon>
    </lineage>
</organism>
<accession>A0AB35X8U1</accession>
<reference evidence="1 2" key="1">
    <citation type="submission" date="2023-10" db="EMBL/GenBank/DDBJ databases">
        <title>Wastewater isolates of ESBL- and carbapenemase-producing Gram-negative bacteria from New Zealand.</title>
        <authorList>
            <person name="Straub C."/>
            <person name="Weaver L."/>
            <person name="Cornelius A."/>
            <person name="Mcgill E."/>
            <person name="Dyet K."/>
            <person name="White L."/>
            <person name="Pattis I."/>
        </authorList>
    </citation>
    <scope>NUCLEOTIDE SEQUENCE [LARGE SCALE GENOMIC DNA]</scope>
    <source>
        <strain evidence="1 2">ESBL09</strain>
    </source>
</reference>